<keyword evidence="1" id="KW-1133">Transmembrane helix</keyword>
<dbReference type="Proteomes" id="UP000605148">
    <property type="component" value="Unassembled WGS sequence"/>
</dbReference>
<keyword evidence="1" id="KW-0812">Transmembrane</keyword>
<keyword evidence="1" id="KW-0472">Membrane</keyword>
<reference evidence="2" key="1">
    <citation type="journal article" date="2014" name="Int. J. Syst. Evol. Microbiol.">
        <title>Complete genome sequence of Corynebacterium casei LMG S-19264T (=DSM 44701T), isolated from a smear-ripened cheese.</title>
        <authorList>
            <consortium name="US DOE Joint Genome Institute (JGI-PGF)"/>
            <person name="Walter F."/>
            <person name="Albersmeier A."/>
            <person name="Kalinowski J."/>
            <person name="Ruckert C."/>
        </authorList>
    </citation>
    <scope>NUCLEOTIDE SEQUENCE</scope>
    <source>
        <strain evidence="2">CGMCC 1.12426</strain>
    </source>
</reference>
<dbReference type="AlphaFoldDB" id="A0A916X334"/>
<feature type="transmembrane region" description="Helical" evidence="1">
    <location>
        <begin position="45"/>
        <end position="63"/>
    </location>
</feature>
<protein>
    <recommendedName>
        <fullName evidence="4">PAP2 superfamily protein</fullName>
    </recommendedName>
</protein>
<reference evidence="2" key="2">
    <citation type="submission" date="2020-09" db="EMBL/GenBank/DDBJ databases">
        <authorList>
            <person name="Sun Q."/>
            <person name="Zhou Y."/>
        </authorList>
    </citation>
    <scope>NUCLEOTIDE SEQUENCE</scope>
    <source>
        <strain evidence="2">CGMCC 1.12426</strain>
    </source>
</reference>
<keyword evidence="3" id="KW-1185">Reference proteome</keyword>
<evidence type="ECO:0008006" key="4">
    <source>
        <dbReference type="Google" id="ProtNLM"/>
    </source>
</evidence>
<dbReference type="EMBL" id="BMFA01000011">
    <property type="protein sequence ID" value="GGB58668.1"/>
    <property type="molecule type" value="Genomic_DNA"/>
</dbReference>
<gene>
    <name evidence="2" type="ORF">GCM10011316_33420</name>
</gene>
<sequence>MHAVMAFMATWYAVHLRFVFYPLIVVNTLMMPATLLHGGHHLVDLFGGVAVFAIGVFAARRIVGDRPRAGEKCGAAALA</sequence>
<comment type="caution">
    <text evidence="2">The sequence shown here is derived from an EMBL/GenBank/DDBJ whole genome shotgun (WGS) entry which is preliminary data.</text>
</comment>
<feature type="transmembrane region" description="Helical" evidence="1">
    <location>
        <begin position="12"/>
        <end position="33"/>
    </location>
</feature>
<name>A0A916X334_9HYPH</name>
<proteinExistence type="predicted"/>
<organism evidence="2 3">
    <name type="scientific">Roseibium aquae</name>
    <dbReference type="NCBI Taxonomy" id="1323746"/>
    <lineage>
        <taxon>Bacteria</taxon>
        <taxon>Pseudomonadati</taxon>
        <taxon>Pseudomonadota</taxon>
        <taxon>Alphaproteobacteria</taxon>
        <taxon>Hyphomicrobiales</taxon>
        <taxon>Stappiaceae</taxon>
        <taxon>Roseibium</taxon>
    </lineage>
</organism>
<accession>A0A916X334</accession>
<dbReference type="RefSeq" id="WP_150496782.1">
    <property type="nucleotide sequence ID" value="NZ_BMFA01000011.1"/>
</dbReference>
<evidence type="ECO:0000313" key="3">
    <source>
        <dbReference type="Proteomes" id="UP000605148"/>
    </source>
</evidence>
<evidence type="ECO:0000313" key="2">
    <source>
        <dbReference type="EMBL" id="GGB58668.1"/>
    </source>
</evidence>
<dbReference type="OrthoDB" id="7584858at2"/>
<evidence type="ECO:0000256" key="1">
    <source>
        <dbReference type="SAM" id="Phobius"/>
    </source>
</evidence>